<dbReference type="SUPFAM" id="SSF103647">
    <property type="entry name" value="TSP type-3 repeat"/>
    <property type="match status" value="1"/>
</dbReference>
<dbReference type="Proteomes" id="UP001198602">
    <property type="component" value="Unassembled WGS sequence"/>
</dbReference>
<feature type="compositionally biased region" description="Basic and acidic residues" evidence="1">
    <location>
        <begin position="658"/>
        <end position="677"/>
    </location>
</feature>
<gene>
    <name evidence="3" type="ORF">LE190_07230</name>
</gene>
<feature type="chain" id="PRO_5046779565" description="FecR protein domain-containing protein" evidence="2">
    <location>
        <begin position="24"/>
        <end position="677"/>
    </location>
</feature>
<dbReference type="PANTHER" id="PTHR38731">
    <property type="entry name" value="LIPL45-RELATED LIPOPROTEIN-RELATED"/>
    <property type="match status" value="1"/>
</dbReference>
<sequence length="677" mass="75042">MNKRFAHTAVMLALAALSTAALAQDAFDSEPPGRVGRVALAQGKVSISGGDSATDALVNWPVTSRNLITTAPGGRTEVRVGSTAIRVDGDSSLEVTELDDDSLRLRLHYGSASIRILSDEVLPEFELSTPQGRVRMLRPGRLRVDAERVADTSVVSVFDGEARVEGGGASLTIRAGRSAELRDDDVRTLQAQRDGFDDWALERDRALDGARSARYVGTEMTGYEELDRYGSWQDDLEYGPLWIPSVATGWVPYRDGRWSWISPWGWTWVDNAPWGYAPFHYGRWVQVRNRWAWAPGRVERRPLWAPALVGWVGGSGWSVNFHQHGTQPATGWYPLGPRDHYVPHYRLSEERQRRLNSWNWRDGPRDGRGRRDRDGDGRPDYRNRGLTVVPQAHFGQRGSVVVPNAPRATPSQALPATPGTAPGAPQGWRERATSRPLAGRDRDRDGIPDRVDRDRDGDGIPNRVDSRDDTRANAPLRTRADRDGDGIRNRFDRDRDGDGIPNVADRQDGARDNRWRERGGRDERAERGERGQRPPVVAAPVQPPVVTSPAALPTPVVTPPVQPRPEPGQPGFGFQGERGMRGDRGDRGDRADRPDRPDRADRSERFEGRRERPQPMAPMPQPAMQAPAAPQAIAPTAPRAMPMPAPAAAPSGPPPGRGRFEQRTETPDGDRRPDKMR</sequence>
<evidence type="ECO:0000256" key="2">
    <source>
        <dbReference type="SAM" id="SignalP"/>
    </source>
</evidence>
<feature type="region of interest" description="Disordered" evidence="1">
    <location>
        <begin position="358"/>
        <end position="677"/>
    </location>
</feature>
<protein>
    <recommendedName>
        <fullName evidence="5">FecR protein domain-containing protein</fullName>
    </recommendedName>
</protein>
<evidence type="ECO:0000313" key="4">
    <source>
        <dbReference type="Proteomes" id="UP001198602"/>
    </source>
</evidence>
<reference evidence="3 4" key="1">
    <citation type="submission" date="2021-07" db="EMBL/GenBank/DDBJ databases">
        <title>Characterization of Violacein-producing bacteria and related species.</title>
        <authorList>
            <person name="Wilson H.S."/>
            <person name="De Leon M.E."/>
        </authorList>
    </citation>
    <scope>NUCLEOTIDE SEQUENCE [LARGE SCALE GENOMIC DNA]</scope>
    <source>
        <strain evidence="3 4">HSC-2F05</strain>
    </source>
</reference>
<dbReference type="EMBL" id="JAHYBX010000002">
    <property type="protein sequence ID" value="MCA1855715.1"/>
    <property type="molecule type" value="Genomic_DNA"/>
</dbReference>
<feature type="compositionally biased region" description="Pro residues" evidence="1">
    <location>
        <begin position="641"/>
        <end position="656"/>
    </location>
</feature>
<dbReference type="Pfam" id="PF20245">
    <property type="entry name" value="DUF6600"/>
    <property type="match status" value="1"/>
</dbReference>
<dbReference type="InterPro" id="IPR028974">
    <property type="entry name" value="TSP_type-3_rpt"/>
</dbReference>
<organism evidence="3 4">
    <name type="scientific">Massilia hydrophila</name>
    <dbReference type="NCBI Taxonomy" id="3044279"/>
    <lineage>
        <taxon>Bacteria</taxon>
        <taxon>Pseudomonadati</taxon>
        <taxon>Pseudomonadota</taxon>
        <taxon>Betaproteobacteria</taxon>
        <taxon>Burkholderiales</taxon>
        <taxon>Oxalobacteraceae</taxon>
        <taxon>Telluria group</taxon>
        <taxon>Massilia</taxon>
    </lineage>
</organism>
<evidence type="ECO:0008006" key="5">
    <source>
        <dbReference type="Google" id="ProtNLM"/>
    </source>
</evidence>
<feature type="compositionally biased region" description="Basic and acidic residues" evidence="1">
    <location>
        <begin position="478"/>
        <end position="498"/>
    </location>
</feature>
<feature type="compositionally biased region" description="Basic and acidic residues" evidence="1">
    <location>
        <begin position="362"/>
        <end position="383"/>
    </location>
</feature>
<dbReference type="PANTHER" id="PTHR38731:SF3">
    <property type="entry name" value="BLL6125 PROTEIN"/>
    <property type="match status" value="1"/>
</dbReference>
<keyword evidence="2" id="KW-0732">Signal</keyword>
<dbReference type="Gene3D" id="4.10.1080.10">
    <property type="entry name" value="TSP type-3 repeat"/>
    <property type="match status" value="1"/>
</dbReference>
<accession>A0ABS7Y7P2</accession>
<name>A0ABS7Y7P2_9BURK</name>
<evidence type="ECO:0000313" key="3">
    <source>
        <dbReference type="EMBL" id="MCA1855715.1"/>
    </source>
</evidence>
<dbReference type="RefSeq" id="WP_225238101.1">
    <property type="nucleotide sequence ID" value="NZ_JAHYBX010000002.1"/>
</dbReference>
<feature type="compositionally biased region" description="Low complexity" evidence="1">
    <location>
        <begin position="413"/>
        <end position="425"/>
    </location>
</feature>
<dbReference type="InterPro" id="IPR046535">
    <property type="entry name" value="DUF6600"/>
</dbReference>
<feature type="signal peptide" evidence="2">
    <location>
        <begin position="1"/>
        <end position="23"/>
    </location>
</feature>
<evidence type="ECO:0000256" key="1">
    <source>
        <dbReference type="SAM" id="MobiDB-lite"/>
    </source>
</evidence>
<feature type="compositionally biased region" description="Pro residues" evidence="1">
    <location>
        <begin position="556"/>
        <end position="568"/>
    </location>
</feature>
<feature type="compositionally biased region" description="Basic and acidic residues" evidence="1">
    <location>
        <begin position="578"/>
        <end position="613"/>
    </location>
</feature>
<feature type="compositionally biased region" description="Basic and acidic residues" evidence="1">
    <location>
        <begin position="428"/>
        <end position="471"/>
    </location>
</feature>
<feature type="compositionally biased region" description="Low complexity" evidence="1">
    <location>
        <begin position="622"/>
        <end position="640"/>
    </location>
</feature>
<feature type="compositionally biased region" description="Basic and acidic residues" evidence="1">
    <location>
        <begin position="505"/>
        <end position="532"/>
    </location>
</feature>
<proteinExistence type="predicted"/>
<keyword evidence="4" id="KW-1185">Reference proteome</keyword>
<feature type="compositionally biased region" description="Low complexity" evidence="1">
    <location>
        <begin position="533"/>
        <end position="555"/>
    </location>
</feature>
<comment type="caution">
    <text evidence="3">The sequence shown here is derived from an EMBL/GenBank/DDBJ whole genome shotgun (WGS) entry which is preliminary data.</text>
</comment>